<dbReference type="AlphaFoldDB" id="A0A0C1L3B3"/>
<dbReference type="InterPro" id="IPR033985">
    <property type="entry name" value="SusD-like_N"/>
</dbReference>
<keyword evidence="9" id="KW-1185">Reference proteome</keyword>
<dbReference type="RefSeq" id="WP_039140238.1">
    <property type="nucleotide sequence ID" value="NZ_JSVC01000013.1"/>
</dbReference>
<dbReference type="Pfam" id="PF14322">
    <property type="entry name" value="SusD-like_3"/>
    <property type="match status" value="1"/>
</dbReference>
<reference evidence="8 9" key="1">
    <citation type="submission" date="2014-11" db="EMBL/GenBank/DDBJ databases">
        <title>Genome sequence of Flavihumibacter solisilvae 3-3.</title>
        <authorList>
            <person name="Zhou G."/>
            <person name="Li M."/>
            <person name="Wang G."/>
        </authorList>
    </citation>
    <scope>NUCLEOTIDE SEQUENCE [LARGE SCALE GENOMIC DNA]</scope>
    <source>
        <strain evidence="8 9">3-3</strain>
    </source>
</reference>
<dbReference type="InterPro" id="IPR012944">
    <property type="entry name" value="SusD_RagB_dom"/>
</dbReference>
<dbReference type="PROSITE" id="PS51257">
    <property type="entry name" value="PROKAR_LIPOPROTEIN"/>
    <property type="match status" value="1"/>
</dbReference>
<dbReference type="OrthoDB" id="5694214at2"/>
<dbReference type="InterPro" id="IPR011990">
    <property type="entry name" value="TPR-like_helical_dom_sf"/>
</dbReference>
<dbReference type="STRING" id="1349421.OI18_11940"/>
<dbReference type="Gene3D" id="1.25.40.390">
    <property type="match status" value="1"/>
</dbReference>
<evidence type="ECO:0000259" key="7">
    <source>
        <dbReference type="Pfam" id="PF14322"/>
    </source>
</evidence>
<dbReference type="Proteomes" id="UP000031408">
    <property type="component" value="Unassembled WGS sequence"/>
</dbReference>
<comment type="similarity">
    <text evidence="2">Belongs to the SusD family.</text>
</comment>
<evidence type="ECO:0008006" key="10">
    <source>
        <dbReference type="Google" id="ProtNLM"/>
    </source>
</evidence>
<keyword evidence="4" id="KW-0472">Membrane</keyword>
<dbReference type="GO" id="GO:0009279">
    <property type="term" value="C:cell outer membrane"/>
    <property type="evidence" value="ECO:0007669"/>
    <property type="project" value="UniProtKB-SubCell"/>
</dbReference>
<keyword evidence="5" id="KW-0998">Cell outer membrane</keyword>
<proteinExistence type="inferred from homology"/>
<evidence type="ECO:0000313" key="8">
    <source>
        <dbReference type="EMBL" id="KIC94457.1"/>
    </source>
</evidence>
<evidence type="ECO:0000256" key="1">
    <source>
        <dbReference type="ARBA" id="ARBA00004442"/>
    </source>
</evidence>
<gene>
    <name evidence="8" type="ORF">OI18_11940</name>
</gene>
<organism evidence="8 9">
    <name type="scientific">Flavihumibacter solisilvae</name>
    <dbReference type="NCBI Taxonomy" id="1349421"/>
    <lineage>
        <taxon>Bacteria</taxon>
        <taxon>Pseudomonadati</taxon>
        <taxon>Bacteroidota</taxon>
        <taxon>Chitinophagia</taxon>
        <taxon>Chitinophagales</taxon>
        <taxon>Chitinophagaceae</taxon>
        <taxon>Flavihumibacter</taxon>
    </lineage>
</organism>
<evidence type="ECO:0000256" key="4">
    <source>
        <dbReference type="ARBA" id="ARBA00023136"/>
    </source>
</evidence>
<comment type="subcellular location">
    <subcellularLocation>
        <location evidence="1">Cell outer membrane</location>
    </subcellularLocation>
</comment>
<protein>
    <recommendedName>
        <fullName evidence="10">Carbohydrate-binding protein SusD</fullName>
    </recommendedName>
</protein>
<accession>A0A0C1L3B3</accession>
<name>A0A0C1L3B3_9BACT</name>
<dbReference type="CDD" id="cd08977">
    <property type="entry name" value="SusD"/>
    <property type="match status" value="1"/>
</dbReference>
<evidence type="ECO:0000313" key="9">
    <source>
        <dbReference type="Proteomes" id="UP000031408"/>
    </source>
</evidence>
<evidence type="ECO:0000259" key="6">
    <source>
        <dbReference type="Pfam" id="PF07980"/>
    </source>
</evidence>
<evidence type="ECO:0000256" key="3">
    <source>
        <dbReference type="ARBA" id="ARBA00022729"/>
    </source>
</evidence>
<evidence type="ECO:0000256" key="2">
    <source>
        <dbReference type="ARBA" id="ARBA00006275"/>
    </source>
</evidence>
<dbReference type="SUPFAM" id="SSF48452">
    <property type="entry name" value="TPR-like"/>
    <property type="match status" value="1"/>
</dbReference>
<dbReference type="Pfam" id="PF07980">
    <property type="entry name" value="SusD_RagB"/>
    <property type="match status" value="1"/>
</dbReference>
<feature type="domain" description="RagB/SusD" evidence="6">
    <location>
        <begin position="302"/>
        <end position="576"/>
    </location>
</feature>
<evidence type="ECO:0000256" key="5">
    <source>
        <dbReference type="ARBA" id="ARBA00023237"/>
    </source>
</evidence>
<feature type="domain" description="SusD-like N-terminal" evidence="7">
    <location>
        <begin position="92"/>
        <end position="227"/>
    </location>
</feature>
<dbReference type="EMBL" id="JSVC01000013">
    <property type="protein sequence ID" value="KIC94457.1"/>
    <property type="molecule type" value="Genomic_DNA"/>
</dbReference>
<keyword evidence="3" id="KW-0732">Signal</keyword>
<sequence>MKKINILTGLLCCLAVTSCKKDFLDGTKPEDKISGADVWKSPELARKVLNGAYMSLPAGHTYFMMMSATDEGVFQYNDLGTPYTHGLVTPTTLGAFDQNNWAVGAADWSWGAVYKNIRNIDIALANLNQVPFATQAEKDEAIADAHFLRGFSYYLLLAQFGGVPLYEKPVELGEDYNKPRNSFEETVNFIVADLDKAISLYDAGKIAAVKTKGDKGVAMAVKAKVLLYAASDLHNGTKNGTITSGYAHPELVGYTGGDPIARWQAAKDAAKAVIDLNRYHLYTQNADKVRNFEEIFVNGGDEFIFVRYFDKNINWYWQLGRTPFYNMTPGYGGWGVNSVLGNLVDAFEMSDGSKFSWSNPVHKANPYSNRDPRLTASILYEGTNWYPRASTENKVRVGNWASGSAPDALRTNYWLRKFSDLAKGPMDYDNQFEKCPAWPRLRYAEVLLNYAEACIELGQDAEARTYLNMIRQRAGMPDITESGDALKERYRNERRVELAFEEHRFFDVRRWLIGEASARDGYGVDVEYPTQDSYNNPTFKEVVIDGGRTWANKAYFIPITTDEMNKNKSLIQNPGY</sequence>
<comment type="caution">
    <text evidence="8">The sequence shown here is derived from an EMBL/GenBank/DDBJ whole genome shotgun (WGS) entry which is preliminary data.</text>
</comment>